<keyword evidence="3" id="KW-1185">Reference proteome</keyword>
<feature type="compositionally biased region" description="Basic and acidic residues" evidence="1">
    <location>
        <begin position="246"/>
        <end position="274"/>
    </location>
</feature>
<feature type="region of interest" description="Disordered" evidence="1">
    <location>
        <begin position="673"/>
        <end position="692"/>
    </location>
</feature>
<organism evidence="2 3">
    <name type="scientific">Pinctada imbricata</name>
    <name type="common">Atlantic pearl-oyster</name>
    <name type="synonym">Pinctada martensii</name>
    <dbReference type="NCBI Taxonomy" id="66713"/>
    <lineage>
        <taxon>Eukaryota</taxon>
        <taxon>Metazoa</taxon>
        <taxon>Spiralia</taxon>
        <taxon>Lophotrochozoa</taxon>
        <taxon>Mollusca</taxon>
        <taxon>Bivalvia</taxon>
        <taxon>Autobranchia</taxon>
        <taxon>Pteriomorphia</taxon>
        <taxon>Pterioida</taxon>
        <taxon>Pterioidea</taxon>
        <taxon>Pteriidae</taxon>
        <taxon>Pinctada</taxon>
    </lineage>
</organism>
<proteinExistence type="predicted"/>
<gene>
    <name evidence="2" type="ORF">FSP39_005298</name>
</gene>
<dbReference type="Proteomes" id="UP001186944">
    <property type="component" value="Unassembled WGS sequence"/>
</dbReference>
<protein>
    <recommendedName>
        <fullName evidence="4">MULE transposase domain-containing protein</fullName>
    </recommendedName>
</protein>
<evidence type="ECO:0000313" key="3">
    <source>
        <dbReference type="Proteomes" id="UP001186944"/>
    </source>
</evidence>
<dbReference type="EMBL" id="VSWD01000014">
    <property type="protein sequence ID" value="KAK3082787.1"/>
    <property type="molecule type" value="Genomic_DNA"/>
</dbReference>
<name>A0AA89BJ50_PINIB</name>
<accession>A0AA89BJ50</accession>
<feature type="compositionally biased region" description="Polar residues" evidence="1">
    <location>
        <begin position="48"/>
        <end position="74"/>
    </location>
</feature>
<feature type="region of interest" description="Disordered" evidence="1">
    <location>
        <begin position="45"/>
        <end position="78"/>
    </location>
</feature>
<reference evidence="2" key="1">
    <citation type="submission" date="2019-08" db="EMBL/GenBank/DDBJ databases">
        <title>The improved chromosome-level genome for the pearl oyster Pinctada fucata martensii using PacBio sequencing and Hi-C.</title>
        <authorList>
            <person name="Zheng Z."/>
        </authorList>
    </citation>
    <scope>NUCLEOTIDE SEQUENCE</scope>
    <source>
        <strain evidence="2">ZZ-2019</strain>
        <tissue evidence="2">Adductor muscle</tissue>
    </source>
</reference>
<feature type="region of interest" description="Disordered" evidence="1">
    <location>
        <begin position="239"/>
        <end position="274"/>
    </location>
</feature>
<comment type="caution">
    <text evidence="2">The sequence shown here is derived from an EMBL/GenBank/DDBJ whole genome shotgun (WGS) entry which is preliminary data.</text>
</comment>
<evidence type="ECO:0000313" key="2">
    <source>
        <dbReference type="EMBL" id="KAK3082787.1"/>
    </source>
</evidence>
<evidence type="ECO:0000256" key="1">
    <source>
        <dbReference type="SAM" id="MobiDB-lite"/>
    </source>
</evidence>
<sequence>MPITESLSCTDVPQTNATFVISSDRSCADTIPYVSTFDDATIPYDIDSPTSRNSKGQPTKFSPVNSEGQHNSCSPIFEQIPHGGLNAKDIMALVTSKEKRVYNTVPSGRKENVYFVVDNQKNKKNGHDQRRRVFFDDCGVWNTSRRTTIRDHIATEGMKSVTLRNGVYCTEKTVKGTKQWVPLSPQPERKDVVQIHRYYTSLRADENFKRIVIWVTSTSRPELDNVAIYQYQGKFPEVGCEQPHGNAKENGRPYKRTDPKQLEKVRDEPDEKKPKKIYREMVLNDSINAPRDIKLIRNARYTQRVKDHGKVTGNAADEILSLISSIDQHPYVQKIEHTKNNVPAIILYDDDQLEDFRFFVRSRTEYRVGIDRTFNLGPYFVTCVVYKNIRVVRNDTSGHPIFLGPVLLHKEATFETYHYFFSHLKAKLSIDLNRIDLAIPGFFEFGSDDEKALVKALDSCFPNAQRALCTKHLKDNVTCYLRDKAGVTREDRRVISNLIFGQRGLVNAEDSFEFQQRSTRIIRASTQFPRFLQYFERNLQNRIRDYVNAPRRNSDLDSSLWTNNNAESMNHVLKVAANWQPKSITDLVELLYNEVKLQLTDLRRSLHGDGNYRLAVQFQRYALKKSVIMTMPRDRRLQLFRNFLRDTKKTSRPSHIVSKNGKLAVANKLNKVARKPGQRQRLKSHRTRDRNL</sequence>
<dbReference type="AlphaFoldDB" id="A0AA89BJ50"/>
<evidence type="ECO:0008006" key="4">
    <source>
        <dbReference type="Google" id="ProtNLM"/>
    </source>
</evidence>